<dbReference type="RefSeq" id="XP_018495920.2">
    <property type="nucleotide sequence ID" value="XM_018640404.2"/>
</dbReference>
<dbReference type="InterPro" id="IPR050605">
    <property type="entry name" value="Olfactomedin-like_domain"/>
</dbReference>
<dbReference type="InterPro" id="IPR008160">
    <property type="entry name" value="Collagen"/>
</dbReference>
<dbReference type="Pfam" id="PF02191">
    <property type="entry name" value="OLF"/>
    <property type="match status" value="1"/>
</dbReference>
<dbReference type="InterPro" id="IPR013098">
    <property type="entry name" value="Ig_I-set"/>
</dbReference>
<feature type="compositionally biased region" description="Pro residues" evidence="12">
    <location>
        <begin position="276"/>
        <end position="286"/>
    </location>
</feature>
<evidence type="ECO:0000256" key="7">
    <source>
        <dbReference type="ARBA" id="ARBA00023136"/>
    </source>
</evidence>
<comment type="subcellular location">
    <subcellularLocation>
        <location evidence="1">Cell membrane</location>
    </subcellularLocation>
    <subcellularLocation>
        <location evidence="2">Secreted</location>
    </subcellularLocation>
</comment>
<proteinExistence type="predicted"/>
<reference evidence="16" key="1">
    <citation type="submission" date="2025-08" db="UniProtKB">
        <authorList>
            <consortium name="RefSeq"/>
        </authorList>
    </citation>
    <scope>IDENTIFICATION</scope>
</reference>
<sequence length="874" mass="95010">MIIVSTNCNTMQGGVRQRKEEISLSEPTQHPMSKLMVRGSGYLISGQWQEEEGETSEIIQRSGARTIVKFDTRSSARQCSPGPPGMPGLDGHPGLPGPIGRPGPPGMPGVKGEPGIPGFPGSKGDQGSPGLPGMSGAPGPIGPPGAPGSGRRRREVRDEAECSCRGPKGEKGEAAESFSKHRYHSNSLRRRRLSDISLIGPPGLPGTKGEKGEPGNEGLPGQDGLPGQPGLDGMPGTPGRDGTSGRDGLSGLPGLAGRPGRNGTDGTPGEAGQRGPPGPTGEPGPMGPRGRKGAAGNEGQPGLPGITSYTIGGGTNITDLKDLLVPASVVEREQHVNVEEGEALQVHCTPQGIPRPQVVWRREDTRAIRVGRWMLSSILGSSLNFTQALREHMGHYLCIAANGIAAPDVRRVTVDVTFSPFVKIANWMVSVRDGATARLECLIEAFPRASVYWIKGDDEPIIHDDLKYTIEEEFEEPYVLRSSLVVAYVSDKDFAHYKCIARNSRGTATGVFSITPKKPGSKSGDVNELTSFTTYGVPPPPRLVEEVCPVCPDCPAGHECAPLHGEIPEAHLIPPVATFRNVVNLETVVNKSHWLHLKPRDQECARRRFLAKVGKAVLIRQSSDFDGAWGRDSFKRTFNSSKAFVTLSVDPNTLLEFVNGKLFKRHGLPYPFRGNSHVIYNNVFFYHQLNTRSIVRYDLVNKTSAALDIEDVTFGKSSRHLYATRKNHVDIMADENGLWAVYASDKSTNTMVLKFDETSMKVERVWNLTLDHHAVGEMFIVCGVLYGVSSVTEGVTHINFAFDLYLEQSLPVNLNFTNPYRNTSMITYNPAESGLYTWDHGHQLFYPLLFTQNVDINPMAPIYPHFRTESADSE</sequence>
<dbReference type="PANTHER" id="PTHR23192:SF85">
    <property type="entry name" value="GLIOMEDIN"/>
    <property type="match status" value="1"/>
</dbReference>
<evidence type="ECO:0000313" key="15">
    <source>
        <dbReference type="Proteomes" id="UP000694867"/>
    </source>
</evidence>
<evidence type="ECO:0000259" key="14">
    <source>
        <dbReference type="PROSITE" id="PS51132"/>
    </source>
</evidence>
<accession>A0AAJ7PA70</accession>
<comment type="caution">
    <text evidence="11">Lacks conserved residue(s) required for the propagation of feature annotation.</text>
</comment>
<dbReference type="FunFam" id="2.60.40.10:FF:000328">
    <property type="entry name" value="CLUMA_CG000981, isoform A"/>
    <property type="match status" value="1"/>
</dbReference>
<dbReference type="KEGG" id="goe:100902465"/>
<evidence type="ECO:0000259" key="13">
    <source>
        <dbReference type="PROSITE" id="PS50835"/>
    </source>
</evidence>
<keyword evidence="10" id="KW-0393">Immunoglobulin domain</keyword>
<organism evidence="15 16">
    <name type="scientific">Galendromus occidentalis</name>
    <name type="common">western predatory mite</name>
    <dbReference type="NCBI Taxonomy" id="34638"/>
    <lineage>
        <taxon>Eukaryota</taxon>
        <taxon>Metazoa</taxon>
        <taxon>Ecdysozoa</taxon>
        <taxon>Arthropoda</taxon>
        <taxon>Chelicerata</taxon>
        <taxon>Arachnida</taxon>
        <taxon>Acari</taxon>
        <taxon>Parasitiformes</taxon>
        <taxon>Mesostigmata</taxon>
        <taxon>Gamasina</taxon>
        <taxon>Phytoseioidea</taxon>
        <taxon>Phytoseiidae</taxon>
        <taxon>Typhlodrominae</taxon>
        <taxon>Galendromus</taxon>
    </lineage>
</organism>
<feature type="compositionally biased region" description="Basic residues" evidence="12">
    <location>
        <begin position="180"/>
        <end position="192"/>
    </location>
</feature>
<dbReference type="GeneID" id="100902465"/>
<feature type="compositionally biased region" description="Low complexity" evidence="12">
    <location>
        <begin position="219"/>
        <end position="235"/>
    </location>
</feature>
<keyword evidence="9" id="KW-0325">Glycoprotein</keyword>
<dbReference type="InterPro" id="IPR003112">
    <property type="entry name" value="Olfac-like_dom"/>
</dbReference>
<dbReference type="PROSITE" id="PS50835">
    <property type="entry name" value="IG_LIKE"/>
    <property type="match status" value="2"/>
</dbReference>
<keyword evidence="7" id="KW-0472">Membrane</keyword>
<dbReference type="GO" id="GO:0005615">
    <property type="term" value="C:extracellular space"/>
    <property type="evidence" value="ECO:0007669"/>
    <property type="project" value="TreeGrafter"/>
</dbReference>
<gene>
    <name evidence="16" type="primary">LOC100902465</name>
</gene>
<dbReference type="Gene3D" id="2.60.40.10">
    <property type="entry name" value="Immunoglobulins"/>
    <property type="match status" value="2"/>
</dbReference>
<evidence type="ECO:0000256" key="1">
    <source>
        <dbReference type="ARBA" id="ARBA00004236"/>
    </source>
</evidence>
<evidence type="ECO:0000256" key="4">
    <source>
        <dbReference type="ARBA" id="ARBA00022525"/>
    </source>
</evidence>
<feature type="domain" description="Ig-like" evidence="13">
    <location>
        <begin position="326"/>
        <end position="417"/>
    </location>
</feature>
<dbReference type="InterPro" id="IPR007110">
    <property type="entry name" value="Ig-like_dom"/>
</dbReference>
<dbReference type="InterPro" id="IPR003599">
    <property type="entry name" value="Ig_sub"/>
</dbReference>
<dbReference type="Pfam" id="PF07679">
    <property type="entry name" value="I-set"/>
    <property type="match status" value="1"/>
</dbReference>
<dbReference type="GO" id="GO:0007165">
    <property type="term" value="P:signal transduction"/>
    <property type="evidence" value="ECO:0007669"/>
    <property type="project" value="TreeGrafter"/>
</dbReference>
<evidence type="ECO:0000256" key="10">
    <source>
        <dbReference type="ARBA" id="ARBA00023319"/>
    </source>
</evidence>
<evidence type="ECO:0000256" key="5">
    <source>
        <dbReference type="ARBA" id="ARBA00022729"/>
    </source>
</evidence>
<feature type="compositionally biased region" description="Pro residues" evidence="12">
    <location>
        <begin position="95"/>
        <end position="107"/>
    </location>
</feature>
<dbReference type="InterPro" id="IPR003598">
    <property type="entry name" value="Ig_sub2"/>
</dbReference>
<feature type="domain" description="Ig-like" evidence="13">
    <location>
        <begin position="420"/>
        <end position="515"/>
    </location>
</feature>
<dbReference type="SUPFAM" id="SSF48726">
    <property type="entry name" value="Immunoglobulin"/>
    <property type="match status" value="2"/>
</dbReference>
<evidence type="ECO:0000256" key="11">
    <source>
        <dbReference type="PROSITE-ProRule" id="PRU00446"/>
    </source>
</evidence>
<dbReference type="Pfam" id="PF01391">
    <property type="entry name" value="Collagen"/>
    <property type="match status" value="2"/>
</dbReference>
<evidence type="ECO:0000256" key="3">
    <source>
        <dbReference type="ARBA" id="ARBA00022475"/>
    </source>
</evidence>
<keyword evidence="8" id="KW-1015">Disulfide bond</keyword>
<keyword evidence="5" id="KW-0732">Signal</keyword>
<dbReference type="SMART" id="SM00409">
    <property type="entry name" value="IG"/>
    <property type="match status" value="2"/>
</dbReference>
<evidence type="ECO:0000256" key="12">
    <source>
        <dbReference type="SAM" id="MobiDB-lite"/>
    </source>
</evidence>
<dbReference type="Pfam" id="PF13927">
    <property type="entry name" value="Ig_3"/>
    <property type="match status" value="1"/>
</dbReference>
<name>A0AAJ7PA70_9ACAR</name>
<protein>
    <submittedName>
        <fullName evidence="16">Uncharacterized protein LOC100902465</fullName>
    </submittedName>
</protein>
<evidence type="ECO:0000256" key="8">
    <source>
        <dbReference type="ARBA" id="ARBA00023157"/>
    </source>
</evidence>
<feature type="compositionally biased region" description="Basic and acidic residues" evidence="12">
    <location>
        <begin position="155"/>
        <end position="174"/>
    </location>
</feature>
<dbReference type="InterPro" id="IPR013783">
    <property type="entry name" value="Ig-like_fold"/>
</dbReference>
<evidence type="ECO:0000256" key="6">
    <source>
        <dbReference type="ARBA" id="ARBA00022737"/>
    </source>
</evidence>
<dbReference type="InterPro" id="IPR036179">
    <property type="entry name" value="Ig-like_dom_sf"/>
</dbReference>
<dbReference type="PANTHER" id="PTHR23192">
    <property type="entry name" value="OLFACTOMEDIN-RELATED"/>
    <property type="match status" value="1"/>
</dbReference>
<evidence type="ECO:0000256" key="2">
    <source>
        <dbReference type="ARBA" id="ARBA00004613"/>
    </source>
</evidence>
<dbReference type="PROSITE" id="PS51132">
    <property type="entry name" value="OLF"/>
    <property type="match status" value="1"/>
</dbReference>
<dbReference type="AlphaFoldDB" id="A0AAJ7PA70"/>
<keyword evidence="6" id="KW-0677">Repeat</keyword>
<feature type="domain" description="Olfactomedin-like" evidence="14">
    <location>
        <begin position="603"/>
        <end position="852"/>
    </location>
</feature>
<dbReference type="SMART" id="SM00408">
    <property type="entry name" value="IGc2"/>
    <property type="match status" value="2"/>
</dbReference>
<dbReference type="GO" id="GO:0005886">
    <property type="term" value="C:plasma membrane"/>
    <property type="evidence" value="ECO:0007669"/>
    <property type="project" value="UniProtKB-SubCell"/>
</dbReference>
<keyword evidence="15" id="KW-1185">Reference proteome</keyword>
<keyword evidence="4" id="KW-0964">Secreted</keyword>
<keyword evidence="3" id="KW-1003">Cell membrane</keyword>
<evidence type="ECO:0000313" key="16">
    <source>
        <dbReference type="RefSeq" id="XP_018495920.2"/>
    </source>
</evidence>
<feature type="region of interest" description="Disordered" evidence="12">
    <location>
        <begin position="72"/>
        <end position="310"/>
    </location>
</feature>
<dbReference type="Proteomes" id="UP000694867">
    <property type="component" value="Unplaced"/>
</dbReference>
<dbReference type="SMART" id="SM00284">
    <property type="entry name" value="OLF"/>
    <property type="match status" value="1"/>
</dbReference>
<evidence type="ECO:0000256" key="9">
    <source>
        <dbReference type="ARBA" id="ARBA00023180"/>
    </source>
</evidence>
<feature type="region of interest" description="Disordered" evidence="12">
    <location>
        <begin position="12"/>
        <end position="31"/>
    </location>
</feature>